<sequence>IQNDPNMGWNRFGYNISNNLLSGKIPEVILHHEIFPIYLYQIMLQNYEPYVFDKTDIPWWTCNLKSTDGVEYNFAEIFKSNRYTILWNLAEEGMAMNNDGMEWPKKMETLMKLYGDKGLDIYVNQSFVMTDSRMQEIMSYMPSAKLICVDNKGNNPYNKVSSYLFPNNYFSACADGSAYGQFYIIDSFAYLIYCGYGGGPHMKYLHGYPETNEDIFDFVANLFGD</sequence>
<dbReference type="EMBL" id="DXAV01000082">
    <property type="protein sequence ID" value="HIZ92362.1"/>
    <property type="molecule type" value="Genomic_DNA"/>
</dbReference>
<protein>
    <submittedName>
        <fullName evidence="1">Uncharacterized protein</fullName>
    </submittedName>
</protein>
<comment type="caution">
    <text evidence="1">The sequence shown here is derived from an EMBL/GenBank/DDBJ whole genome shotgun (WGS) entry which is preliminary data.</text>
</comment>
<evidence type="ECO:0000313" key="1">
    <source>
        <dbReference type="EMBL" id="HIZ92362.1"/>
    </source>
</evidence>
<gene>
    <name evidence="1" type="ORF">H9807_09665</name>
</gene>
<name>A0A9D2KEZ1_9BACE</name>
<reference evidence="1" key="1">
    <citation type="journal article" date="2021" name="PeerJ">
        <title>Extensive microbial diversity within the chicken gut microbiome revealed by metagenomics and culture.</title>
        <authorList>
            <person name="Gilroy R."/>
            <person name="Ravi A."/>
            <person name="Getino M."/>
            <person name="Pursley I."/>
            <person name="Horton D.L."/>
            <person name="Alikhan N.F."/>
            <person name="Baker D."/>
            <person name="Gharbi K."/>
            <person name="Hall N."/>
            <person name="Watson M."/>
            <person name="Adriaenssens E.M."/>
            <person name="Foster-Nyarko E."/>
            <person name="Jarju S."/>
            <person name="Secka A."/>
            <person name="Antonio M."/>
            <person name="Oren A."/>
            <person name="Chaudhuri R.R."/>
            <person name="La Ragione R."/>
            <person name="Hildebrand F."/>
            <person name="Pallen M.J."/>
        </authorList>
    </citation>
    <scope>NUCLEOTIDE SEQUENCE</scope>
    <source>
        <strain evidence="1">CHK118-2852</strain>
    </source>
</reference>
<proteinExistence type="predicted"/>
<dbReference type="AlphaFoldDB" id="A0A9D2KEZ1"/>
<feature type="non-terminal residue" evidence="1">
    <location>
        <position position="1"/>
    </location>
</feature>
<dbReference type="Proteomes" id="UP000824108">
    <property type="component" value="Unassembled WGS sequence"/>
</dbReference>
<organism evidence="1 2">
    <name type="scientific">Candidatus Bacteroides merdavium</name>
    <dbReference type="NCBI Taxonomy" id="2838472"/>
    <lineage>
        <taxon>Bacteria</taxon>
        <taxon>Pseudomonadati</taxon>
        <taxon>Bacteroidota</taxon>
        <taxon>Bacteroidia</taxon>
        <taxon>Bacteroidales</taxon>
        <taxon>Bacteroidaceae</taxon>
        <taxon>Bacteroides</taxon>
    </lineage>
</organism>
<reference evidence="1" key="2">
    <citation type="submission" date="2021-04" db="EMBL/GenBank/DDBJ databases">
        <authorList>
            <person name="Gilroy R."/>
        </authorList>
    </citation>
    <scope>NUCLEOTIDE SEQUENCE</scope>
    <source>
        <strain evidence="1">CHK118-2852</strain>
    </source>
</reference>
<evidence type="ECO:0000313" key="2">
    <source>
        <dbReference type="Proteomes" id="UP000824108"/>
    </source>
</evidence>
<accession>A0A9D2KEZ1</accession>